<reference evidence="2 3" key="1">
    <citation type="submission" date="2023-12" db="EMBL/GenBank/DDBJ databases">
        <title>Description of new species of Mycobacterium terrae complex isolated from sewage at the Sao Paulo Zoological Park Foundation in Brazil.</title>
        <authorList>
            <person name="Romagnoli C.L."/>
            <person name="Conceicao E.C."/>
            <person name="Machado E."/>
            <person name="Barreto L.B.P.F."/>
            <person name="Sharma A."/>
            <person name="Silva N.M."/>
            <person name="Marques L.E."/>
            <person name="Juliana M.A."/>
            <person name="Lourenco M.C.S."/>
            <person name="Digiampietri L.A."/>
            <person name="Suffys P.N."/>
            <person name="Viana-Niero C."/>
        </authorList>
    </citation>
    <scope>NUCLEOTIDE SEQUENCE [LARGE SCALE GENOMIC DNA]</scope>
    <source>
        <strain evidence="2 3">MYC098</strain>
    </source>
</reference>
<feature type="compositionally biased region" description="Basic and acidic residues" evidence="1">
    <location>
        <begin position="9"/>
        <end position="21"/>
    </location>
</feature>
<evidence type="ECO:0000313" key="2">
    <source>
        <dbReference type="EMBL" id="MEB3020882.1"/>
    </source>
</evidence>
<evidence type="ECO:0000313" key="3">
    <source>
        <dbReference type="Proteomes" id="UP001299596"/>
    </source>
</evidence>
<feature type="region of interest" description="Disordered" evidence="1">
    <location>
        <begin position="1"/>
        <end position="27"/>
    </location>
</feature>
<protein>
    <recommendedName>
        <fullName evidence="4">DUF2285 domain-containing protein</fullName>
    </recommendedName>
</protein>
<keyword evidence="3" id="KW-1185">Reference proteome</keyword>
<proteinExistence type="predicted"/>
<evidence type="ECO:0000256" key="1">
    <source>
        <dbReference type="SAM" id="MobiDB-lite"/>
    </source>
</evidence>
<sequence>MDGDNPDMDAIKGDVIPEHTRRVSGRKGSDNGLIELALVGHPHRYRVRIDSSGPVPRLVELHLVPGDDIAEIDPATIRAVPVRRLTKAAARFVSLTERGVGVAGDVYDATDLERPDHRSGRKLDDVHYRQVARLLLWAREIGEPPRDFVREQFKPVSVPTVDRWIAEAKRRKFLPRDWATSTSTSTEGSEIR</sequence>
<comment type="caution">
    <text evidence="2">The sequence shown here is derived from an EMBL/GenBank/DDBJ whole genome shotgun (WGS) entry which is preliminary data.</text>
</comment>
<evidence type="ECO:0008006" key="4">
    <source>
        <dbReference type="Google" id="ProtNLM"/>
    </source>
</evidence>
<gene>
    <name evidence="2" type="ORF">K6T79_07470</name>
</gene>
<dbReference type="EMBL" id="JAYJJR010000003">
    <property type="protein sequence ID" value="MEB3020882.1"/>
    <property type="molecule type" value="Genomic_DNA"/>
</dbReference>
<accession>A0ABU5XHT1</accession>
<name>A0ABU5XHT1_9MYCO</name>
<dbReference type="RefSeq" id="WP_225407144.1">
    <property type="nucleotide sequence ID" value="NZ_JAYJJR010000003.1"/>
</dbReference>
<dbReference type="Proteomes" id="UP001299596">
    <property type="component" value="Unassembled WGS sequence"/>
</dbReference>
<organism evidence="2 3">
    <name type="scientific">[Mycobacterium] crassicus</name>
    <dbReference type="NCBI Taxonomy" id="2872309"/>
    <lineage>
        <taxon>Bacteria</taxon>
        <taxon>Bacillati</taxon>
        <taxon>Actinomycetota</taxon>
        <taxon>Actinomycetes</taxon>
        <taxon>Mycobacteriales</taxon>
        <taxon>Mycobacteriaceae</taxon>
        <taxon>Mycolicibacter</taxon>
    </lineage>
</organism>